<dbReference type="GO" id="GO:0009279">
    <property type="term" value="C:cell outer membrane"/>
    <property type="evidence" value="ECO:0007669"/>
    <property type="project" value="UniProtKB-SubCell"/>
</dbReference>
<keyword evidence="9" id="KW-0998">Cell outer membrane</keyword>
<evidence type="ECO:0000313" key="13">
    <source>
        <dbReference type="EMBL" id="NMJ42519.1"/>
    </source>
</evidence>
<keyword evidence="7" id="KW-0626">Porin</keyword>
<dbReference type="PROSITE" id="PS51123">
    <property type="entry name" value="OMPA_2"/>
    <property type="match status" value="1"/>
</dbReference>
<keyword evidence="14" id="KW-1185">Reference proteome</keyword>
<organism evidence="13 14">
    <name type="scientific">Neoroseomonas marina</name>
    <dbReference type="NCBI Taxonomy" id="1232220"/>
    <lineage>
        <taxon>Bacteria</taxon>
        <taxon>Pseudomonadati</taxon>
        <taxon>Pseudomonadota</taxon>
        <taxon>Alphaproteobacteria</taxon>
        <taxon>Acetobacterales</taxon>
        <taxon>Acetobacteraceae</taxon>
        <taxon>Neoroseomonas</taxon>
    </lineage>
</organism>
<evidence type="ECO:0000256" key="10">
    <source>
        <dbReference type="PROSITE-ProRule" id="PRU00473"/>
    </source>
</evidence>
<dbReference type="AlphaFoldDB" id="A0A848EG01"/>
<dbReference type="RefSeq" id="WP_170054733.1">
    <property type="nucleotide sequence ID" value="NZ_JABBKX010000004.1"/>
</dbReference>
<evidence type="ECO:0000256" key="1">
    <source>
        <dbReference type="ARBA" id="ARBA00004571"/>
    </source>
</evidence>
<dbReference type="CDD" id="cd07185">
    <property type="entry name" value="OmpA_C-like"/>
    <property type="match status" value="1"/>
</dbReference>
<keyword evidence="2" id="KW-0813">Transport</keyword>
<dbReference type="SUPFAM" id="SSF56925">
    <property type="entry name" value="OMPA-like"/>
    <property type="match status" value="1"/>
</dbReference>
<dbReference type="PRINTS" id="PR01021">
    <property type="entry name" value="OMPADOMAIN"/>
</dbReference>
<evidence type="ECO:0000256" key="11">
    <source>
        <dbReference type="SAM" id="SignalP"/>
    </source>
</evidence>
<sequence length="363" mass="37942">MKRVLLASAALSCIAAAQPRGAAAQMVEGLYVGGLAGVTWLSDTNAPIAPPASANLSTPSDHFQRKWDPGFAGVLNVGYGLIGGLRGELEAFYRTSDAASGLAFNRPASGGTANSYGLMANVYYDFAIGGPNPVAIPYVGGGVGYAWTDWSSVGGRAGSAALNIDGSDGSWAYQAIAGVAFPIPAVPGLAITAEYRYFGTFDNPSLSGTVTGPGYARSQQIPVATSNHNVMLGVRFNFGRIPAPAPVAAAAPAPARTFMVFFDWNRADLTDRARQIIAEAAQARTRQQVTRIDVTGHTDTSGSAQYNQGLSVRRANAVAAELVRLGVPRGEITARGVGESQLLVATPDNTREPQNRRVEIVLR</sequence>
<evidence type="ECO:0000256" key="8">
    <source>
        <dbReference type="ARBA" id="ARBA00023136"/>
    </source>
</evidence>
<dbReference type="InterPro" id="IPR011250">
    <property type="entry name" value="OMP/PagP_B-barrel"/>
</dbReference>
<dbReference type="PANTHER" id="PTHR30329">
    <property type="entry name" value="STATOR ELEMENT OF FLAGELLAR MOTOR COMPLEX"/>
    <property type="match status" value="1"/>
</dbReference>
<protein>
    <submittedName>
        <fullName evidence="13">OmpA family protein</fullName>
    </submittedName>
</protein>
<keyword evidence="4" id="KW-0812">Transmembrane</keyword>
<evidence type="ECO:0000256" key="4">
    <source>
        <dbReference type="ARBA" id="ARBA00022692"/>
    </source>
</evidence>
<dbReference type="InterPro" id="IPR006664">
    <property type="entry name" value="OMP_bac"/>
</dbReference>
<dbReference type="GO" id="GO:0015288">
    <property type="term" value="F:porin activity"/>
    <property type="evidence" value="ECO:0007669"/>
    <property type="project" value="UniProtKB-KW"/>
</dbReference>
<keyword evidence="6" id="KW-0406">Ion transport</keyword>
<dbReference type="EMBL" id="JABBKX010000004">
    <property type="protein sequence ID" value="NMJ42519.1"/>
    <property type="molecule type" value="Genomic_DNA"/>
</dbReference>
<dbReference type="Proteomes" id="UP000548582">
    <property type="component" value="Unassembled WGS sequence"/>
</dbReference>
<dbReference type="InterPro" id="IPR006665">
    <property type="entry name" value="OmpA-like"/>
</dbReference>
<evidence type="ECO:0000256" key="9">
    <source>
        <dbReference type="ARBA" id="ARBA00023237"/>
    </source>
</evidence>
<proteinExistence type="predicted"/>
<dbReference type="PANTHER" id="PTHR30329:SF21">
    <property type="entry name" value="LIPOPROTEIN YIAD-RELATED"/>
    <property type="match status" value="1"/>
</dbReference>
<dbReference type="InterPro" id="IPR050330">
    <property type="entry name" value="Bact_OuterMem_StrucFunc"/>
</dbReference>
<keyword evidence="8 10" id="KW-0472">Membrane</keyword>
<evidence type="ECO:0000259" key="12">
    <source>
        <dbReference type="PROSITE" id="PS51123"/>
    </source>
</evidence>
<dbReference type="GO" id="GO:0046930">
    <property type="term" value="C:pore complex"/>
    <property type="evidence" value="ECO:0007669"/>
    <property type="project" value="UniProtKB-KW"/>
</dbReference>
<gene>
    <name evidence="13" type="ORF">GWK16_14830</name>
</gene>
<accession>A0A848EG01</accession>
<feature type="signal peptide" evidence="11">
    <location>
        <begin position="1"/>
        <end position="17"/>
    </location>
</feature>
<evidence type="ECO:0000256" key="6">
    <source>
        <dbReference type="ARBA" id="ARBA00023065"/>
    </source>
</evidence>
<reference evidence="13 14" key="1">
    <citation type="submission" date="2020-03" db="EMBL/GenBank/DDBJ databases">
        <authorList>
            <person name="Sun Q."/>
        </authorList>
    </citation>
    <scope>NUCLEOTIDE SEQUENCE [LARGE SCALE GENOMIC DNA]</scope>
    <source>
        <strain evidence="13 14">JC162</strain>
    </source>
</reference>
<evidence type="ECO:0000256" key="5">
    <source>
        <dbReference type="ARBA" id="ARBA00022729"/>
    </source>
</evidence>
<keyword evidence="3" id="KW-1134">Transmembrane beta strand</keyword>
<dbReference type="SUPFAM" id="SSF103088">
    <property type="entry name" value="OmpA-like"/>
    <property type="match status" value="1"/>
</dbReference>
<dbReference type="InterPro" id="IPR036737">
    <property type="entry name" value="OmpA-like_sf"/>
</dbReference>
<feature type="chain" id="PRO_5032816635" evidence="11">
    <location>
        <begin position="18"/>
        <end position="363"/>
    </location>
</feature>
<feature type="domain" description="OmpA-like" evidence="12">
    <location>
        <begin position="249"/>
        <end position="363"/>
    </location>
</feature>
<dbReference type="GO" id="GO:0006811">
    <property type="term" value="P:monoatomic ion transport"/>
    <property type="evidence" value="ECO:0007669"/>
    <property type="project" value="UniProtKB-KW"/>
</dbReference>
<evidence type="ECO:0000313" key="14">
    <source>
        <dbReference type="Proteomes" id="UP000548582"/>
    </source>
</evidence>
<dbReference type="InterPro" id="IPR027385">
    <property type="entry name" value="Beta-barrel_OMP"/>
</dbReference>
<keyword evidence="5 11" id="KW-0732">Signal</keyword>
<dbReference type="Gene3D" id="3.30.1330.60">
    <property type="entry name" value="OmpA-like domain"/>
    <property type="match status" value="1"/>
</dbReference>
<evidence type="ECO:0000256" key="2">
    <source>
        <dbReference type="ARBA" id="ARBA00022448"/>
    </source>
</evidence>
<comment type="caution">
    <text evidence="13">The sequence shown here is derived from an EMBL/GenBank/DDBJ whole genome shotgun (WGS) entry which is preliminary data.</text>
</comment>
<dbReference type="Pfam" id="PF13505">
    <property type="entry name" value="OMP_b-brl"/>
    <property type="match status" value="1"/>
</dbReference>
<name>A0A848EG01_9PROT</name>
<evidence type="ECO:0000256" key="3">
    <source>
        <dbReference type="ARBA" id="ARBA00022452"/>
    </source>
</evidence>
<dbReference type="Gene3D" id="2.40.160.20">
    <property type="match status" value="1"/>
</dbReference>
<comment type="subcellular location">
    <subcellularLocation>
        <location evidence="1">Cell outer membrane</location>
        <topology evidence="1">Multi-pass membrane protein</topology>
    </subcellularLocation>
</comment>
<evidence type="ECO:0000256" key="7">
    <source>
        <dbReference type="ARBA" id="ARBA00023114"/>
    </source>
</evidence>
<dbReference type="Pfam" id="PF00691">
    <property type="entry name" value="OmpA"/>
    <property type="match status" value="1"/>
</dbReference>